<comment type="caution">
    <text evidence="1">The sequence shown here is derived from an EMBL/GenBank/DDBJ whole genome shotgun (WGS) entry which is preliminary data.</text>
</comment>
<keyword evidence="2" id="KW-1185">Reference proteome</keyword>
<evidence type="ECO:0000313" key="1">
    <source>
        <dbReference type="EMBL" id="KAJ0092598.1"/>
    </source>
</evidence>
<proteinExistence type="predicted"/>
<gene>
    <name evidence="1" type="ORF">Patl1_26323</name>
</gene>
<name>A0ACC1B112_9ROSI</name>
<dbReference type="Proteomes" id="UP001164250">
    <property type="component" value="Chromosome 7"/>
</dbReference>
<protein>
    <submittedName>
        <fullName evidence="1">Uncharacterized protein</fullName>
    </submittedName>
</protein>
<sequence length="17" mass="2018">MVENTSKDLSCIFHHRT</sequence>
<accession>A0ACC1B112</accession>
<reference evidence="2" key="1">
    <citation type="journal article" date="2023" name="G3 (Bethesda)">
        <title>Genome assembly and association tests identify interacting loci associated with vigor, precocity, and sex in interspecific pistachio rootstocks.</title>
        <authorList>
            <person name="Palmer W."/>
            <person name="Jacygrad E."/>
            <person name="Sagayaradj S."/>
            <person name="Cavanaugh K."/>
            <person name="Han R."/>
            <person name="Bertier L."/>
            <person name="Beede B."/>
            <person name="Kafkas S."/>
            <person name="Golino D."/>
            <person name="Preece J."/>
            <person name="Michelmore R."/>
        </authorList>
    </citation>
    <scope>NUCLEOTIDE SEQUENCE [LARGE SCALE GENOMIC DNA]</scope>
</reference>
<organism evidence="1 2">
    <name type="scientific">Pistacia atlantica</name>
    <dbReference type="NCBI Taxonomy" id="434234"/>
    <lineage>
        <taxon>Eukaryota</taxon>
        <taxon>Viridiplantae</taxon>
        <taxon>Streptophyta</taxon>
        <taxon>Embryophyta</taxon>
        <taxon>Tracheophyta</taxon>
        <taxon>Spermatophyta</taxon>
        <taxon>Magnoliopsida</taxon>
        <taxon>eudicotyledons</taxon>
        <taxon>Gunneridae</taxon>
        <taxon>Pentapetalae</taxon>
        <taxon>rosids</taxon>
        <taxon>malvids</taxon>
        <taxon>Sapindales</taxon>
        <taxon>Anacardiaceae</taxon>
        <taxon>Pistacia</taxon>
    </lineage>
</organism>
<evidence type="ECO:0000313" key="2">
    <source>
        <dbReference type="Proteomes" id="UP001164250"/>
    </source>
</evidence>
<dbReference type="EMBL" id="CM047903">
    <property type="protein sequence ID" value="KAJ0092598.1"/>
    <property type="molecule type" value="Genomic_DNA"/>
</dbReference>